<dbReference type="PANTHER" id="PTHR15073">
    <property type="entry name" value="MICROTUBULE-ASSOCIATED PROTEIN"/>
    <property type="match status" value="1"/>
</dbReference>
<feature type="compositionally biased region" description="Polar residues" evidence="6">
    <location>
        <begin position="466"/>
        <end position="479"/>
    </location>
</feature>
<dbReference type="Proteomes" id="UP001108240">
    <property type="component" value="Unplaced"/>
</dbReference>
<organism evidence="7 8">
    <name type="scientific">Cyprinus carpio carpio</name>
    <dbReference type="NCBI Taxonomy" id="630221"/>
    <lineage>
        <taxon>Eukaryota</taxon>
        <taxon>Metazoa</taxon>
        <taxon>Chordata</taxon>
        <taxon>Craniata</taxon>
        <taxon>Vertebrata</taxon>
        <taxon>Euteleostomi</taxon>
        <taxon>Actinopterygii</taxon>
        <taxon>Neopterygii</taxon>
        <taxon>Teleostei</taxon>
        <taxon>Ostariophysi</taxon>
        <taxon>Cypriniformes</taxon>
        <taxon>Cyprinidae</taxon>
        <taxon>Cyprininae</taxon>
        <taxon>Cyprinus</taxon>
    </lineage>
</organism>
<dbReference type="SMR" id="A0A9J8B931"/>
<keyword evidence="4" id="KW-0175">Coiled coil</keyword>
<feature type="compositionally biased region" description="Basic and acidic residues" evidence="6">
    <location>
        <begin position="484"/>
        <end position="620"/>
    </location>
</feature>
<reference evidence="7" key="1">
    <citation type="submission" date="2025-08" db="UniProtKB">
        <authorList>
            <consortium name="Ensembl"/>
        </authorList>
    </citation>
    <scope>IDENTIFICATION</scope>
</reference>
<feature type="compositionally biased region" description="Basic residues" evidence="6">
    <location>
        <begin position="1"/>
        <end position="11"/>
    </location>
</feature>
<feature type="compositionally biased region" description="Low complexity" evidence="6">
    <location>
        <begin position="408"/>
        <end position="418"/>
    </location>
</feature>
<reference evidence="7" key="2">
    <citation type="submission" date="2025-09" db="UniProtKB">
        <authorList>
            <consortium name="Ensembl"/>
        </authorList>
    </citation>
    <scope>IDENTIFICATION</scope>
</reference>
<evidence type="ECO:0000256" key="3">
    <source>
        <dbReference type="ARBA" id="ARBA00022490"/>
    </source>
</evidence>
<dbReference type="GeneTree" id="ENSGT00950000182941"/>
<comment type="similarity">
    <text evidence="2">Belongs to the MAP7 family.</text>
</comment>
<evidence type="ECO:0000256" key="1">
    <source>
        <dbReference type="ARBA" id="ARBA00004245"/>
    </source>
</evidence>
<dbReference type="Ensembl" id="ENSCCRT00000176195.1">
    <property type="protein sequence ID" value="ENSCCRP00000153532.1"/>
    <property type="gene ID" value="ENSCCRG00000055201.1"/>
</dbReference>
<evidence type="ECO:0000256" key="5">
    <source>
        <dbReference type="ARBA" id="ARBA00023212"/>
    </source>
</evidence>
<dbReference type="GO" id="GO:0015630">
    <property type="term" value="C:microtubule cytoskeleton"/>
    <property type="evidence" value="ECO:0007669"/>
    <property type="project" value="InterPro"/>
</dbReference>
<comment type="subcellular location">
    <subcellularLocation>
        <location evidence="1">Cytoplasm</location>
        <location evidence="1">Cytoskeleton</location>
    </subcellularLocation>
</comment>
<feature type="compositionally biased region" description="Low complexity" evidence="6">
    <location>
        <begin position="630"/>
        <end position="651"/>
    </location>
</feature>
<protein>
    <submittedName>
        <fullName evidence="7">Microtubule-associated protein 7b</fullName>
    </submittedName>
</protein>
<feature type="compositionally biased region" description="Polar residues" evidence="6">
    <location>
        <begin position="53"/>
        <end position="70"/>
    </location>
</feature>
<feature type="compositionally biased region" description="Polar residues" evidence="6">
    <location>
        <begin position="656"/>
        <end position="670"/>
    </location>
</feature>
<dbReference type="InterPro" id="IPR008604">
    <property type="entry name" value="MAP7_fam"/>
</dbReference>
<dbReference type="Pfam" id="PF05672">
    <property type="entry name" value="MAP7"/>
    <property type="match status" value="1"/>
</dbReference>
<sequence>MPAPLRLRRGACRSAIPSLSTIAEEEEGQRSRKRRRKGGGSDYLSRTDDKSSWSRPDSSASGQYTYTIPSPTEIHIVTRPEPLMLKNDERQRLARERREELEKQNVARGSKWLEREERARQFHERQLEERRKKLEEQRVKEERRHAAVEEKRRQKLEEEKARYEAVIRRTMERSQRARPKSNRWSWGGTLPASTSHNNDTDRRSVSTMNLSKPTDPVISKRLSSSSATLLNSPDRGMRRMPLTAWENTVISRLQTPTHSYLARSRSAMSLSGEAVTPVCPRSASCHPMSSMSFKSIQSRSAERPIKAGLNLERPIRAGFIPLDNSPLRKTTQNLPIDRKDKDNVRKSWSNLSYPTTNLSLFTHKRSLSPVGHRSRVSNPSPNRGSTTKPPQKTPNPNKSRSPPPPASIPLSPSNPSLSAGNLKPNRVTSESLRATPEGEGAKKEDVEPPKIEPESPATKPEPSAEVSGSSPTTRPSAGTTDPEEASRLLAEKRRQAREQREREEEEKRQQEEAERRSREEMARRKAEERAKREEEAQRQAEEKKRREEEAKRLEEEKAQREREEAERLQKQKEEEEARQREEAERLRLEREKHFQKEEAERMERKKRLEEIMKRTRRSDQKTTPQRNGDVSQQSGQNSVSSISSSPSVTVSAPQAPETSETVCSDSNGHTGPSCVTPILPTSGHSVVVQLRENGTVTEAFEEVIEVPVGTKLSRQDGDGEEVENEEEEKRKVPLLAFRENGSMHNVSGLEENPAQ</sequence>
<feature type="region of interest" description="Disordered" evidence="6">
    <location>
        <begin position="710"/>
        <end position="755"/>
    </location>
</feature>
<dbReference type="GO" id="GO:0000226">
    <property type="term" value="P:microtubule cytoskeleton organization"/>
    <property type="evidence" value="ECO:0007669"/>
    <property type="project" value="InterPro"/>
</dbReference>
<evidence type="ECO:0000256" key="4">
    <source>
        <dbReference type="ARBA" id="ARBA00023054"/>
    </source>
</evidence>
<feature type="compositionally biased region" description="Polar residues" evidence="6">
    <location>
        <begin position="221"/>
        <end position="231"/>
    </location>
</feature>
<dbReference type="InterPro" id="IPR051483">
    <property type="entry name" value="MAP7_domain-containing"/>
</dbReference>
<evidence type="ECO:0000256" key="6">
    <source>
        <dbReference type="SAM" id="MobiDB-lite"/>
    </source>
</evidence>
<feature type="region of interest" description="Disordered" evidence="6">
    <location>
        <begin position="171"/>
        <end position="235"/>
    </location>
</feature>
<feature type="region of interest" description="Disordered" evidence="6">
    <location>
        <begin position="320"/>
        <end position="341"/>
    </location>
</feature>
<evidence type="ECO:0000313" key="8">
    <source>
        <dbReference type="Proteomes" id="UP001108240"/>
    </source>
</evidence>
<feature type="compositionally biased region" description="Basic and acidic residues" evidence="6">
    <location>
        <begin position="439"/>
        <end position="453"/>
    </location>
</feature>
<accession>A0A9J8B931</accession>
<feature type="compositionally biased region" description="Polar residues" evidence="6">
    <location>
        <begin position="376"/>
        <end position="385"/>
    </location>
</feature>
<dbReference type="PANTHER" id="PTHR15073:SF4">
    <property type="entry name" value="ENSCONSIN"/>
    <property type="match status" value="1"/>
</dbReference>
<proteinExistence type="inferred from homology"/>
<evidence type="ECO:0000313" key="7">
    <source>
        <dbReference type="Ensembl" id="ENSCCRP00000153532.1"/>
    </source>
</evidence>
<dbReference type="AlphaFoldDB" id="A0A9J8B931"/>
<keyword evidence="5" id="KW-0206">Cytoskeleton</keyword>
<evidence type="ECO:0000256" key="2">
    <source>
        <dbReference type="ARBA" id="ARBA00007525"/>
    </source>
</evidence>
<feature type="region of interest" description="Disordered" evidence="6">
    <location>
        <begin position="1"/>
        <end position="90"/>
    </location>
</feature>
<name>A0A9J8B931_CYPCA</name>
<keyword evidence="3" id="KW-0963">Cytoplasm</keyword>
<feature type="compositionally biased region" description="Low complexity" evidence="6">
    <location>
        <begin position="386"/>
        <end position="400"/>
    </location>
</feature>
<feature type="region of interest" description="Disordered" evidence="6">
    <location>
        <begin position="364"/>
        <end position="680"/>
    </location>
</feature>
<keyword evidence="8" id="KW-1185">Reference proteome</keyword>